<keyword evidence="2" id="KW-1185">Reference proteome</keyword>
<dbReference type="Proteomes" id="UP001165122">
    <property type="component" value="Unassembled WGS sequence"/>
</dbReference>
<proteinExistence type="predicted"/>
<reference evidence="2" key="1">
    <citation type="journal article" date="2023" name="Commun. Biol.">
        <title>Genome analysis of Parmales, the sister group of diatoms, reveals the evolutionary specialization of diatoms from phago-mixotrophs to photoautotrophs.</title>
        <authorList>
            <person name="Ban H."/>
            <person name="Sato S."/>
            <person name="Yoshikawa S."/>
            <person name="Yamada K."/>
            <person name="Nakamura Y."/>
            <person name="Ichinomiya M."/>
            <person name="Sato N."/>
            <person name="Blanc-Mathieu R."/>
            <person name="Endo H."/>
            <person name="Kuwata A."/>
            <person name="Ogata H."/>
        </authorList>
    </citation>
    <scope>NUCLEOTIDE SEQUENCE [LARGE SCALE GENOMIC DNA]</scope>
    <source>
        <strain evidence="2">NIES 3700</strain>
    </source>
</reference>
<organism evidence="1 2">
    <name type="scientific">Triparma laevis f. longispina</name>
    <dbReference type="NCBI Taxonomy" id="1714387"/>
    <lineage>
        <taxon>Eukaryota</taxon>
        <taxon>Sar</taxon>
        <taxon>Stramenopiles</taxon>
        <taxon>Ochrophyta</taxon>
        <taxon>Bolidophyceae</taxon>
        <taxon>Parmales</taxon>
        <taxon>Triparmaceae</taxon>
        <taxon>Triparma</taxon>
    </lineage>
</organism>
<sequence>MFRIPNRYFLGTWLSCQFPSKLLTILTTLGSLAFHTPSFGRFLWKADSKSFSVSWSTGAVAQGVMGINSCQPFCVLVTLEREQIEGTNGYEDALSCTKTTLVNLGTMYVSGTNNGKVETFKLQRFSPWG</sequence>
<accession>A0A9W7EL44</accession>
<protein>
    <submittedName>
        <fullName evidence="1">Uncharacterized protein</fullName>
    </submittedName>
</protein>
<name>A0A9W7EL44_9STRA</name>
<dbReference type="EMBL" id="BRXW01001047">
    <property type="protein sequence ID" value="GMH80983.1"/>
    <property type="molecule type" value="Genomic_DNA"/>
</dbReference>
<dbReference type="AlphaFoldDB" id="A0A9W7EL44"/>
<evidence type="ECO:0000313" key="1">
    <source>
        <dbReference type="EMBL" id="GMH80983.1"/>
    </source>
</evidence>
<comment type="caution">
    <text evidence="1">The sequence shown here is derived from an EMBL/GenBank/DDBJ whole genome shotgun (WGS) entry which is preliminary data.</text>
</comment>
<gene>
    <name evidence="1" type="ORF">TrLO_g6870</name>
</gene>
<evidence type="ECO:0000313" key="2">
    <source>
        <dbReference type="Proteomes" id="UP001165122"/>
    </source>
</evidence>